<dbReference type="SUPFAM" id="SSF48264">
    <property type="entry name" value="Cytochrome P450"/>
    <property type="match status" value="1"/>
</dbReference>
<reference evidence="11 12" key="1">
    <citation type="journal article" date="2020" name="Nat. Commun.">
        <title>Genome of Tripterygium wilfordii and identification of cytochrome P450 involved in triptolide biosynthesis.</title>
        <authorList>
            <person name="Tu L."/>
            <person name="Su P."/>
            <person name="Zhang Z."/>
            <person name="Gao L."/>
            <person name="Wang J."/>
            <person name="Hu T."/>
            <person name="Zhou J."/>
            <person name="Zhang Y."/>
            <person name="Zhao Y."/>
            <person name="Liu Y."/>
            <person name="Song Y."/>
            <person name="Tong Y."/>
            <person name="Lu Y."/>
            <person name="Yang J."/>
            <person name="Xu C."/>
            <person name="Jia M."/>
            <person name="Peters R.J."/>
            <person name="Huang L."/>
            <person name="Gao W."/>
        </authorList>
    </citation>
    <scope>NUCLEOTIDE SEQUENCE [LARGE SCALE GENOMIC DNA]</scope>
    <source>
        <strain evidence="12">cv. XIE 37</strain>
        <tissue evidence="11">Leaf</tissue>
    </source>
</reference>
<evidence type="ECO:0000313" key="12">
    <source>
        <dbReference type="Proteomes" id="UP000593562"/>
    </source>
</evidence>
<accession>A0A7J7E388</accession>
<comment type="cofactor">
    <cofactor evidence="1 8">
        <name>heme</name>
        <dbReference type="ChEBI" id="CHEBI:30413"/>
    </cofactor>
</comment>
<dbReference type="InterPro" id="IPR001128">
    <property type="entry name" value="Cyt_P450"/>
</dbReference>
<proteinExistence type="inferred from homology"/>
<feature type="transmembrane region" description="Helical" evidence="10">
    <location>
        <begin position="6"/>
        <end position="24"/>
    </location>
</feature>
<dbReference type="PRINTS" id="PR00385">
    <property type="entry name" value="P450"/>
</dbReference>
<dbReference type="GO" id="GO:0020037">
    <property type="term" value="F:heme binding"/>
    <property type="evidence" value="ECO:0007669"/>
    <property type="project" value="InterPro"/>
</dbReference>
<dbReference type="PRINTS" id="PR00463">
    <property type="entry name" value="EP450I"/>
</dbReference>
<evidence type="ECO:0000256" key="1">
    <source>
        <dbReference type="ARBA" id="ARBA00001971"/>
    </source>
</evidence>
<dbReference type="InParanoid" id="A0A7J7E388"/>
<evidence type="ECO:0000256" key="8">
    <source>
        <dbReference type="PIRSR" id="PIRSR602401-1"/>
    </source>
</evidence>
<dbReference type="InterPro" id="IPR002401">
    <property type="entry name" value="Cyt_P450_E_grp-I"/>
</dbReference>
<keyword evidence="3 8" id="KW-0349">Heme</keyword>
<keyword evidence="7 9" id="KW-0503">Monooxygenase</keyword>
<keyword evidence="12" id="KW-1185">Reference proteome</keyword>
<keyword evidence="10" id="KW-0472">Membrane</keyword>
<sequence length="501" mass="56146">MDSLPPLQTAFLFIIPLLLLYGVVSQHRRKLPYPPGPRGLPMIGNMLMMDQFTHRGLTNLARKYGGLFHMKLGFSHVVSVSCPEIAKQVLQVQDHIFSNRPATIAASYLSYDRADMAFADYGPFWRQMRKLGVTKLVSRKQTESWASVRVEVDSMVKAVAANTGKAVNIGELIFTLTMNITYRAAFGSKNDGQEFSKLLGAFNLADFVPGVRWIDPQGINKRLVKARQSLDMFIDKVIDDHMQSKIEVNGCDETTTDLVDDLLAFYKEAANATGNEDLHKPIQLTKDNIKAMIMNVMFGVTETVASSIEWALTELMKNPDELVRAQQELASVVGLNRPVKEIDLEKLTFLKCTLKETLRLHPPIPVVHHVTYGDTEVGGYNIPAKTRVMINIWALGRDPNSWEDPERFRPSRILDDGAPDFKGNNFEFIPFGSGRRSCPGMNLGFYALEMTVAHLLHCFNWELPDGMNPSELDMSDVFGLTAPRSSRLVLIPSSRLLCPIV</sequence>
<evidence type="ECO:0000256" key="5">
    <source>
        <dbReference type="ARBA" id="ARBA00023002"/>
    </source>
</evidence>
<dbReference type="GO" id="GO:0016705">
    <property type="term" value="F:oxidoreductase activity, acting on paired donors, with incorporation or reduction of molecular oxygen"/>
    <property type="evidence" value="ECO:0007669"/>
    <property type="project" value="InterPro"/>
</dbReference>
<dbReference type="Proteomes" id="UP000593562">
    <property type="component" value="Unassembled WGS sequence"/>
</dbReference>
<keyword evidence="4 8" id="KW-0479">Metal-binding</keyword>
<gene>
    <name evidence="11" type="ORF">HS088_TW01G00917</name>
</gene>
<organism evidence="11 12">
    <name type="scientific">Tripterygium wilfordii</name>
    <name type="common">Thunder God vine</name>
    <dbReference type="NCBI Taxonomy" id="458696"/>
    <lineage>
        <taxon>Eukaryota</taxon>
        <taxon>Viridiplantae</taxon>
        <taxon>Streptophyta</taxon>
        <taxon>Embryophyta</taxon>
        <taxon>Tracheophyta</taxon>
        <taxon>Spermatophyta</taxon>
        <taxon>Magnoliopsida</taxon>
        <taxon>eudicotyledons</taxon>
        <taxon>Gunneridae</taxon>
        <taxon>Pentapetalae</taxon>
        <taxon>rosids</taxon>
        <taxon>fabids</taxon>
        <taxon>Celastrales</taxon>
        <taxon>Celastraceae</taxon>
        <taxon>Tripterygium</taxon>
    </lineage>
</organism>
<evidence type="ECO:0000256" key="9">
    <source>
        <dbReference type="RuleBase" id="RU000461"/>
    </source>
</evidence>
<keyword evidence="10" id="KW-1133">Transmembrane helix</keyword>
<evidence type="ECO:0000313" key="11">
    <source>
        <dbReference type="EMBL" id="KAF5752999.1"/>
    </source>
</evidence>
<dbReference type="InterPro" id="IPR036396">
    <property type="entry name" value="Cyt_P450_sf"/>
</dbReference>
<dbReference type="CDD" id="cd11072">
    <property type="entry name" value="CYP71-like"/>
    <property type="match status" value="1"/>
</dbReference>
<protein>
    <recommendedName>
        <fullName evidence="13">Cytochrome P450</fullName>
    </recommendedName>
</protein>
<keyword evidence="10" id="KW-0812">Transmembrane</keyword>
<dbReference type="FunFam" id="1.10.630.10:FF:000126">
    <property type="entry name" value="Predicted protein"/>
    <property type="match status" value="1"/>
</dbReference>
<dbReference type="InterPro" id="IPR017972">
    <property type="entry name" value="Cyt_P450_CS"/>
</dbReference>
<feature type="binding site" description="axial binding residue" evidence="8">
    <location>
        <position position="438"/>
    </location>
    <ligand>
        <name>heme</name>
        <dbReference type="ChEBI" id="CHEBI:30413"/>
    </ligand>
    <ligandPart>
        <name>Fe</name>
        <dbReference type="ChEBI" id="CHEBI:18248"/>
    </ligandPart>
</feature>
<evidence type="ECO:0000256" key="3">
    <source>
        <dbReference type="ARBA" id="ARBA00022617"/>
    </source>
</evidence>
<evidence type="ECO:0000256" key="2">
    <source>
        <dbReference type="ARBA" id="ARBA00010617"/>
    </source>
</evidence>
<evidence type="ECO:0000256" key="7">
    <source>
        <dbReference type="ARBA" id="ARBA00023033"/>
    </source>
</evidence>
<evidence type="ECO:0000256" key="10">
    <source>
        <dbReference type="SAM" id="Phobius"/>
    </source>
</evidence>
<dbReference type="PROSITE" id="PS00086">
    <property type="entry name" value="CYTOCHROME_P450"/>
    <property type="match status" value="1"/>
</dbReference>
<dbReference type="Pfam" id="PF00067">
    <property type="entry name" value="p450"/>
    <property type="match status" value="1"/>
</dbReference>
<dbReference type="InterPro" id="IPR053062">
    <property type="entry name" value="CYP450_84A"/>
</dbReference>
<comment type="caution">
    <text evidence="11">The sequence shown here is derived from an EMBL/GenBank/DDBJ whole genome shotgun (WGS) entry which is preliminary data.</text>
</comment>
<dbReference type="AlphaFoldDB" id="A0A7J7E388"/>
<dbReference type="PANTHER" id="PTHR47945">
    <property type="entry name" value="CYTOCHROME P450 84A1-RELATED"/>
    <property type="match status" value="1"/>
</dbReference>
<comment type="similarity">
    <text evidence="2 9">Belongs to the cytochrome P450 family.</text>
</comment>
<keyword evidence="6 8" id="KW-0408">Iron</keyword>
<evidence type="ECO:0008006" key="13">
    <source>
        <dbReference type="Google" id="ProtNLM"/>
    </source>
</evidence>
<keyword evidence="5 9" id="KW-0560">Oxidoreductase</keyword>
<dbReference type="Gene3D" id="1.10.630.10">
    <property type="entry name" value="Cytochrome P450"/>
    <property type="match status" value="1"/>
</dbReference>
<dbReference type="PANTHER" id="PTHR47945:SF5">
    <property type="entry name" value="CYTOCHROME P450 84A1-RELATED"/>
    <property type="match status" value="1"/>
</dbReference>
<evidence type="ECO:0000256" key="6">
    <source>
        <dbReference type="ARBA" id="ARBA00023004"/>
    </source>
</evidence>
<dbReference type="GO" id="GO:0004497">
    <property type="term" value="F:monooxygenase activity"/>
    <property type="evidence" value="ECO:0007669"/>
    <property type="project" value="UniProtKB-KW"/>
</dbReference>
<evidence type="ECO:0000256" key="4">
    <source>
        <dbReference type="ARBA" id="ARBA00022723"/>
    </source>
</evidence>
<dbReference type="EMBL" id="JAAARO010000001">
    <property type="protein sequence ID" value="KAF5752999.1"/>
    <property type="molecule type" value="Genomic_DNA"/>
</dbReference>
<dbReference type="GO" id="GO:0005506">
    <property type="term" value="F:iron ion binding"/>
    <property type="evidence" value="ECO:0007669"/>
    <property type="project" value="InterPro"/>
</dbReference>
<name>A0A7J7E388_TRIWF</name>